<dbReference type="PROSITE" id="PS50158">
    <property type="entry name" value="ZF_CCHC"/>
    <property type="match status" value="1"/>
</dbReference>
<evidence type="ECO:0000256" key="1">
    <source>
        <dbReference type="PROSITE-ProRule" id="PRU00047"/>
    </source>
</evidence>
<protein>
    <recommendedName>
        <fullName evidence="3">CCHC-type domain-containing protein</fullName>
    </recommendedName>
</protein>
<feature type="compositionally biased region" description="Acidic residues" evidence="2">
    <location>
        <begin position="370"/>
        <end position="385"/>
    </location>
</feature>
<dbReference type="InterPro" id="IPR001878">
    <property type="entry name" value="Znf_CCHC"/>
</dbReference>
<feature type="region of interest" description="Disordered" evidence="2">
    <location>
        <begin position="472"/>
        <end position="542"/>
    </location>
</feature>
<proteinExistence type="predicted"/>
<gene>
    <name evidence="4" type="ORF">QYE76_021621</name>
</gene>
<organism evidence="4 5">
    <name type="scientific">Lolium multiflorum</name>
    <name type="common">Italian ryegrass</name>
    <name type="synonym">Lolium perenne subsp. multiflorum</name>
    <dbReference type="NCBI Taxonomy" id="4521"/>
    <lineage>
        <taxon>Eukaryota</taxon>
        <taxon>Viridiplantae</taxon>
        <taxon>Streptophyta</taxon>
        <taxon>Embryophyta</taxon>
        <taxon>Tracheophyta</taxon>
        <taxon>Spermatophyta</taxon>
        <taxon>Magnoliopsida</taxon>
        <taxon>Liliopsida</taxon>
        <taxon>Poales</taxon>
        <taxon>Poaceae</taxon>
        <taxon>BOP clade</taxon>
        <taxon>Pooideae</taxon>
        <taxon>Poodae</taxon>
        <taxon>Poeae</taxon>
        <taxon>Poeae Chloroplast Group 2 (Poeae type)</taxon>
        <taxon>Loliodinae</taxon>
        <taxon>Loliinae</taxon>
        <taxon>Lolium</taxon>
    </lineage>
</organism>
<comment type="caution">
    <text evidence="4">The sequence shown here is derived from an EMBL/GenBank/DDBJ whole genome shotgun (WGS) entry which is preliminary data.</text>
</comment>
<name>A0AAD8R9V8_LOLMU</name>
<dbReference type="PANTHER" id="PTHR33170:SF2">
    <property type="entry name" value="OS12G0531500 PROTEIN"/>
    <property type="match status" value="1"/>
</dbReference>
<dbReference type="Proteomes" id="UP001231189">
    <property type="component" value="Unassembled WGS sequence"/>
</dbReference>
<dbReference type="Gene3D" id="4.10.60.10">
    <property type="entry name" value="Zinc finger, CCHC-type"/>
    <property type="match status" value="1"/>
</dbReference>
<evidence type="ECO:0000313" key="4">
    <source>
        <dbReference type="EMBL" id="KAK1616104.1"/>
    </source>
</evidence>
<keyword evidence="1" id="KW-0479">Metal-binding</keyword>
<accession>A0AAD8R9V8</accession>
<dbReference type="PANTHER" id="PTHR33170">
    <property type="entry name" value="DUF4283 DOMAIN-CONTAINING PROTEIN-RELATED"/>
    <property type="match status" value="1"/>
</dbReference>
<feature type="compositionally biased region" description="Polar residues" evidence="2">
    <location>
        <begin position="472"/>
        <end position="487"/>
    </location>
</feature>
<evidence type="ECO:0000256" key="2">
    <source>
        <dbReference type="SAM" id="MobiDB-lite"/>
    </source>
</evidence>
<dbReference type="InterPro" id="IPR036875">
    <property type="entry name" value="Znf_CCHC_sf"/>
</dbReference>
<feature type="domain" description="CCHC-type" evidence="3">
    <location>
        <begin position="121"/>
        <end position="134"/>
    </location>
</feature>
<dbReference type="EMBL" id="JAUUTY010000006">
    <property type="protein sequence ID" value="KAK1616104.1"/>
    <property type="molecule type" value="Genomic_DNA"/>
</dbReference>
<evidence type="ECO:0000313" key="5">
    <source>
        <dbReference type="Proteomes" id="UP001231189"/>
    </source>
</evidence>
<feature type="compositionally biased region" description="Low complexity" evidence="2">
    <location>
        <begin position="413"/>
        <end position="433"/>
    </location>
</feature>
<dbReference type="AlphaFoldDB" id="A0AAD8R9V8"/>
<sequence length="542" mass="57571">MASTHLKLSTGDTPVPVTKIFARSWTASKKSTAGSSANGTAMRSGRAPRLGVLRGNAHGRTLVCLHRLLLLLVAGTLGRMQAGGLSVSLRGQLRRGRRQTLGKAPARGAGVPSLDAAHITCYNCGKQGHVQATCVDEAFCVNYKKVGHLSAMCAAVSKALAPFWAGFGSGRQGLCCLEVPKEELQKPASNSATVILEGGHLSAEQVEDEFKDLVDGNWNWQVRQMGPTDFAVVYPSKESLRIAIRGGRLTLPCTKLKAIVTVPVGDPLAAESLEEVWVKLLGVPPPFRHVDRLLLSTREVGHPIGVDVASLAHPDVHVRMSFGCRKEDLLPDYITLFVNMQGYRIQVVREAENAENSPPQTPPKFPPADGTEDKEDDLNETDDDRWDGRRGRHAQKSSRTTASAPGAGGGGPRKSVPLAASPSSPSACRPVAPNDLTLQIPDSARSQYGTNLTPTGNIFPLVAKIIQSTVSATPASGQLSPEASISDDTLCADLPEDSPSAEHTSPTPGKAMNLSVAEQAEVGWSSPASGASDQEYLRNSEQ</sequence>
<feature type="region of interest" description="Disordered" evidence="2">
    <location>
        <begin position="351"/>
        <end position="434"/>
    </location>
</feature>
<dbReference type="GO" id="GO:0003676">
    <property type="term" value="F:nucleic acid binding"/>
    <property type="evidence" value="ECO:0007669"/>
    <property type="project" value="InterPro"/>
</dbReference>
<evidence type="ECO:0000259" key="3">
    <source>
        <dbReference type="PROSITE" id="PS50158"/>
    </source>
</evidence>
<dbReference type="GO" id="GO:0008270">
    <property type="term" value="F:zinc ion binding"/>
    <property type="evidence" value="ECO:0007669"/>
    <property type="project" value="UniProtKB-KW"/>
</dbReference>
<dbReference type="SUPFAM" id="SSF57756">
    <property type="entry name" value="Retrovirus zinc finger-like domains"/>
    <property type="match status" value="1"/>
</dbReference>
<keyword evidence="5" id="KW-1185">Reference proteome</keyword>
<keyword evidence="1" id="KW-0863">Zinc-finger</keyword>
<reference evidence="4" key="1">
    <citation type="submission" date="2023-07" db="EMBL/GenBank/DDBJ databases">
        <title>A chromosome-level genome assembly of Lolium multiflorum.</title>
        <authorList>
            <person name="Chen Y."/>
            <person name="Copetti D."/>
            <person name="Kolliker R."/>
            <person name="Studer B."/>
        </authorList>
    </citation>
    <scope>NUCLEOTIDE SEQUENCE</scope>
    <source>
        <strain evidence="4">02402/16</strain>
        <tissue evidence="4">Leaf</tissue>
    </source>
</reference>
<keyword evidence="1" id="KW-0862">Zinc</keyword>
<dbReference type="SMART" id="SM00343">
    <property type="entry name" value="ZnF_C2HC"/>
    <property type="match status" value="2"/>
</dbReference>